<feature type="coiled-coil region" evidence="17">
    <location>
        <begin position="555"/>
        <end position="592"/>
    </location>
</feature>
<evidence type="ECO:0000256" key="15">
    <source>
        <dbReference type="ARBA" id="ARBA00067363"/>
    </source>
</evidence>
<feature type="compositionally biased region" description="Low complexity" evidence="18">
    <location>
        <begin position="790"/>
        <end position="808"/>
    </location>
</feature>
<dbReference type="EC" id="3.1.3.16" evidence="5"/>
<evidence type="ECO:0000256" key="4">
    <source>
        <dbReference type="ARBA" id="ARBA00009580"/>
    </source>
</evidence>
<dbReference type="SUPFAM" id="SSF52799">
    <property type="entry name" value="(Phosphotyrosine protein) phosphatases II"/>
    <property type="match status" value="1"/>
</dbReference>
<keyword evidence="10" id="KW-0007">Acetylation</keyword>
<evidence type="ECO:0000259" key="19">
    <source>
        <dbReference type="PROSITE" id="PS50054"/>
    </source>
</evidence>
<proteinExistence type="inferred from homology"/>
<evidence type="ECO:0000256" key="16">
    <source>
        <dbReference type="ARBA" id="ARBA00076772"/>
    </source>
</evidence>
<feature type="region of interest" description="Disordered" evidence="18">
    <location>
        <begin position="728"/>
        <end position="754"/>
    </location>
</feature>
<dbReference type="Pfam" id="PF23040">
    <property type="entry name" value="PH_SSH1-like_1st"/>
    <property type="match status" value="1"/>
</dbReference>
<dbReference type="InterPro" id="IPR000340">
    <property type="entry name" value="Dual-sp_phosphatase_cat-dom"/>
</dbReference>
<dbReference type="FunFam" id="3.90.190.10:FF:000004">
    <property type="entry name" value="Protein phosphatase Slingshot homolog 2"/>
    <property type="match status" value="1"/>
</dbReference>
<evidence type="ECO:0000256" key="14">
    <source>
        <dbReference type="ARBA" id="ARBA00056712"/>
    </source>
</evidence>
<dbReference type="Pfam" id="PF08766">
    <property type="entry name" value="DEK_C"/>
    <property type="match status" value="1"/>
</dbReference>
<evidence type="ECO:0000256" key="18">
    <source>
        <dbReference type="SAM" id="MobiDB-lite"/>
    </source>
</evidence>
<dbReference type="InterPro" id="IPR029021">
    <property type="entry name" value="Prot-tyrosine_phosphatase-like"/>
</dbReference>
<dbReference type="PROSITE" id="PS50054">
    <property type="entry name" value="TYR_PHOSPHATASE_DUAL"/>
    <property type="match status" value="1"/>
</dbReference>
<evidence type="ECO:0000256" key="3">
    <source>
        <dbReference type="ARBA" id="ARBA00004626"/>
    </source>
</evidence>
<dbReference type="PROSITE" id="PS51998">
    <property type="entry name" value="DEK_C"/>
    <property type="match status" value="1"/>
</dbReference>
<dbReference type="InterPro" id="IPR016130">
    <property type="entry name" value="Tyr_Pase_AS"/>
</dbReference>
<dbReference type="FunFam" id="1.10.10.60:FF:000423">
    <property type="entry name" value="Slingshot protein phosphatase 1a"/>
    <property type="match status" value="1"/>
</dbReference>
<dbReference type="InterPro" id="IPR043587">
    <property type="entry name" value="Phosphatase_SSH-like"/>
</dbReference>
<dbReference type="GO" id="GO:0032154">
    <property type="term" value="C:cleavage furrow"/>
    <property type="evidence" value="ECO:0007669"/>
    <property type="project" value="UniProtKB-SubCell"/>
</dbReference>
<evidence type="ECO:0000256" key="17">
    <source>
        <dbReference type="SAM" id="Coils"/>
    </source>
</evidence>
<reference evidence="22" key="2">
    <citation type="submission" date="2025-09" db="UniProtKB">
        <authorList>
            <consortium name="Ensembl"/>
        </authorList>
    </citation>
    <scope>IDENTIFICATION</scope>
</reference>
<organism evidence="22 23">
    <name type="scientific">Sinocyclocheilus grahami</name>
    <name type="common">Dianchi golden-line fish</name>
    <name type="synonym">Barbus grahami</name>
    <dbReference type="NCBI Taxonomy" id="75366"/>
    <lineage>
        <taxon>Eukaryota</taxon>
        <taxon>Metazoa</taxon>
        <taxon>Chordata</taxon>
        <taxon>Craniata</taxon>
        <taxon>Vertebrata</taxon>
        <taxon>Euteleostomi</taxon>
        <taxon>Actinopterygii</taxon>
        <taxon>Neopterygii</taxon>
        <taxon>Teleostei</taxon>
        <taxon>Ostariophysi</taxon>
        <taxon>Cypriniformes</taxon>
        <taxon>Cyprinidae</taxon>
        <taxon>Cyprininae</taxon>
        <taxon>Sinocyclocheilus</taxon>
    </lineage>
</organism>
<dbReference type="CDD" id="cd11652">
    <property type="entry name" value="SSH-N"/>
    <property type="match status" value="1"/>
</dbReference>
<dbReference type="InterPro" id="IPR014876">
    <property type="entry name" value="DEK_C"/>
</dbReference>
<keyword evidence="9" id="KW-0904">Protein phosphatase</keyword>
<keyword evidence="6" id="KW-0963">Cytoplasm</keyword>
<protein>
    <recommendedName>
        <fullName evidence="15">Protein phosphatase Slingshot homolog 1</fullName>
        <ecNumber evidence="5">3.1.3.16</ecNumber>
    </recommendedName>
    <alternativeName>
        <fullName evidence="16">SSH-like protein 1</fullName>
    </alternativeName>
</protein>
<dbReference type="GO" id="GO:0030496">
    <property type="term" value="C:midbody"/>
    <property type="evidence" value="ECO:0007669"/>
    <property type="project" value="UniProtKB-SubCell"/>
</dbReference>
<dbReference type="PANTHER" id="PTHR45864">
    <property type="entry name" value="SLINGSHOT PROTEIN PHOSPHATASE HOMOLOG"/>
    <property type="match status" value="1"/>
</dbReference>
<dbReference type="Ensembl" id="ENSSGRT00000061737.1">
    <property type="protein sequence ID" value="ENSSGRP00000057836.1"/>
    <property type="gene ID" value="ENSSGRG00000030191.1"/>
</dbReference>
<evidence type="ECO:0000256" key="10">
    <source>
        <dbReference type="ARBA" id="ARBA00022990"/>
    </source>
</evidence>
<keyword evidence="17" id="KW-0175">Coiled coil</keyword>
<dbReference type="InterPro" id="IPR043588">
    <property type="entry name" value="SSH-N"/>
</dbReference>
<dbReference type="Gene3D" id="3.90.190.10">
    <property type="entry name" value="Protein tyrosine phosphatase superfamily"/>
    <property type="match status" value="1"/>
</dbReference>
<evidence type="ECO:0000259" key="20">
    <source>
        <dbReference type="PROSITE" id="PS50056"/>
    </source>
</evidence>
<comment type="catalytic activity">
    <reaction evidence="13">
        <text>O-phospho-L-threonyl-[protein] + H2O = L-threonyl-[protein] + phosphate</text>
        <dbReference type="Rhea" id="RHEA:47004"/>
        <dbReference type="Rhea" id="RHEA-COMP:11060"/>
        <dbReference type="Rhea" id="RHEA-COMP:11605"/>
        <dbReference type="ChEBI" id="CHEBI:15377"/>
        <dbReference type="ChEBI" id="CHEBI:30013"/>
        <dbReference type="ChEBI" id="CHEBI:43474"/>
        <dbReference type="ChEBI" id="CHEBI:61977"/>
        <dbReference type="EC" id="3.1.3.16"/>
    </reaction>
</comment>
<dbReference type="GO" id="GO:0030837">
    <property type="term" value="P:negative regulation of actin filament polymerization"/>
    <property type="evidence" value="ECO:0007669"/>
    <property type="project" value="InterPro"/>
</dbReference>
<evidence type="ECO:0000256" key="7">
    <source>
        <dbReference type="ARBA" id="ARBA00022553"/>
    </source>
</evidence>
<dbReference type="AlphaFoldDB" id="A0A672PA34"/>
<keyword evidence="12" id="KW-0206">Cytoskeleton</keyword>
<comment type="subcellular location">
    <subcellularLocation>
        <location evidence="3">Cleavage furrow</location>
    </subcellularLocation>
    <subcellularLocation>
        <location evidence="2">Cytoplasm</location>
        <location evidence="2">Cytoskeleton</location>
    </subcellularLocation>
    <subcellularLocation>
        <location evidence="1">Midbody</location>
    </subcellularLocation>
</comment>
<accession>A0A672PA34</accession>
<dbReference type="GO" id="GO:0003779">
    <property type="term" value="F:actin binding"/>
    <property type="evidence" value="ECO:0007669"/>
    <property type="project" value="UniProtKB-KW"/>
</dbReference>
<evidence type="ECO:0000256" key="8">
    <source>
        <dbReference type="ARBA" id="ARBA00022801"/>
    </source>
</evidence>
<dbReference type="InterPro" id="IPR020422">
    <property type="entry name" value="TYR_PHOSPHATASE_DUAL_dom"/>
</dbReference>
<dbReference type="InterPro" id="IPR000387">
    <property type="entry name" value="Tyr_Pase_dom"/>
</dbReference>
<name>A0A672PA34_SINGR</name>
<evidence type="ECO:0000256" key="9">
    <source>
        <dbReference type="ARBA" id="ARBA00022912"/>
    </source>
</evidence>
<evidence type="ECO:0000256" key="12">
    <source>
        <dbReference type="ARBA" id="ARBA00023212"/>
    </source>
</evidence>
<keyword evidence="11" id="KW-0009">Actin-binding</keyword>
<keyword evidence="8" id="KW-0378">Hydrolase</keyword>
<feature type="region of interest" description="Disordered" evidence="18">
    <location>
        <begin position="788"/>
        <end position="815"/>
    </location>
</feature>
<dbReference type="Proteomes" id="UP000472262">
    <property type="component" value="Unassembled WGS sequence"/>
</dbReference>
<evidence type="ECO:0000256" key="11">
    <source>
        <dbReference type="ARBA" id="ARBA00023203"/>
    </source>
</evidence>
<dbReference type="SMART" id="SM00195">
    <property type="entry name" value="DSPc"/>
    <property type="match status" value="1"/>
</dbReference>
<dbReference type="PANTHER" id="PTHR45864:SF5">
    <property type="entry name" value="PROTEIN PHOSPHATASE SLINGSHOT HOMOLOG 1"/>
    <property type="match status" value="1"/>
</dbReference>
<keyword evidence="7" id="KW-0597">Phosphoprotein</keyword>
<feature type="domain" description="Tyrosine-protein phosphatase" evidence="19">
    <location>
        <begin position="264"/>
        <end position="405"/>
    </location>
</feature>
<evidence type="ECO:0000256" key="2">
    <source>
        <dbReference type="ARBA" id="ARBA00004245"/>
    </source>
</evidence>
<keyword evidence="23" id="KW-1185">Reference proteome</keyword>
<evidence type="ECO:0000256" key="6">
    <source>
        <dbReference type="ARBA" id="ARBA00022490"/>
    </source>
</evidence>
<dbReference type="GO" id="GO:0004722">
    <property type="term" value="F:protein serine/threonine phosphatase activity"/>
    <property type="evidence" value="ECO:0007669"/>
    <property type="project" value="UniProtKB-EC"/>
</dbReference>
<dbReference type="GO" id="GO:0005856">
    <property type="term" value="C:cytoskeleton"/>
    <property type="evidence" value="ECO:0007669"/>
    <property type="project" value="UniProtKB-SubCell"/>
</dbReference>
<gene>
    <name evidence="22" type="primary">ssh1a</name>
</gene>
<evidence type="ECO:0000259" key="21">
    <source>
        <dbReference type="PROSITE" id="PS51998"/>
    </source>
</evidence>
<sequence>MVKGAALFLQQGSCPQGQRGHPHHKHAGDLPQHLQVMINILRSEDRIKLAVRLESAWSDRVRYMVVVYTNGRQDTEENILLGMDFSNKDSKNCSIGMVLPLWSDTKIHLDGDGGFSVTSAGRMHIFKPVSVQAMWSALQILHKACEVSRRYNYFPGGMALTWMGYYESCISSEQSCINEWNAMQDLETLRPDSPAVFVDKPTERERTECLIKAKLRSIMMCQDLENVTSKEIRNVLEKQMNCNLKEYKEFIDNEMLLILGQMDKATLIFDHLYLGSEWNASNLEELQETGVDYILNVTREIDNFFPGTFCYHNVRVFDDETTDLLAHWNDTYNFIVKAKKNQSKCLVHCKMGVSRSASTVIAYAMKEYGWSLEKAYNFVKQKRSITRPNASFMRQLAEYEGILDASKQRHNRLWHPDSDCDHPDCQQAAAPCCVNSETVDHVTPEPTNPRVTVCCEPTAHSSPISLDLDPSHPQNYHYYFRHLPDSALDSDPSTPIHAPPLVDVDRVYIEVADVEQDALLNDETFEGREGLPLPHFGVPGEGTAAQTCSRGAEPLEELRLRLEFSTVEEEDEEEAQKEQAEMEALAEGAKRVDGNDSEELSHEKGIDLASLNHLCNENSNNNNHLKTQQNLTVSISHDCITALLHVICNRTMLLEAKGEGDSRQKEIDAQGSSALLPNEREIKGLEKAEASCSVQQQETLVQLQRSGLVRRRKERLEKLSGLFQERARANEQQGAGSCKPEDAMNNSSDSTDPFHRPFGARADFATEAAVPLTNEALLAVLGSGGLTPVSSPHGSTLTRSSSSDSLRSVRGKPGLVRQRTQEIEARMRLAGLTVPSRLKRSNSLAKLGSLTFSSEDLCSACSSDAGTLLMLSLSPEPDLPAAAHSSSKKDSWPIRALLTFQTDELCKNQRVSERRGIEEKQ</sequence>
<reference evidence="22" key="1">
    <citation type="submission" date="2025-08" db="UniProtKB">
        <authorList>
            <consortium name="Ensembl"/>
        </authorList>
    </citation>
    <scope>IDENTIFICATION</scope>
</reference>
<feature type="domain" description="DEK-C" evidence="21">
    <location>
        <begin position="205"/>
        <end position="260"/>
    </location>
</feature>
<dbReference type="PROSITE" id="PS00383">
    <property type="entry name" value="TYR_PHOSPHATASE_1"/>
    <property type="match status" value="1"/>
</dbReference>
<feature type="domain" description="Tyrosine specific protein phosphatases" evidence="20">
    <location>
        <begin position="326"/>
        <end position="383"/>
    </location>
</feature>
<evidence type="ECO:0000256" key="1">
    <source>
        <dbReference type="ARBA" id="ARBA00004214"/>
    </source>
</evidence>
<dbReference type="Pfam" id="PF00782">
    <property type="entry name" value="DSPc"/>
    <property type="match status" value="1"/>
</dbReference>
<evidence type="ECO:0000256" key="5">
    <source>
        <dbReference type="ARBA" id="ARBA00013081"/>
    </source>
</evidence>
<evidence type="ECO:0000256" key="13">
    <source>
        <dbReference type="ARBA" id="ARBA00048336"/>
    </source>
</evidence>
<evidence type="ECO:0000313" key="22">
    <source>
        <dbReference type="Ensembl" id="ENSSGRP00000057836.1"/>
    </source>
</evidence>
<dbReference type="PROSITE" id="PS50056">
    <property type="entry name" value="TYR_PHOSPHATASE_2"/>
    <property type="match status" value="1"/>
</dbReference>
<comment type="function">
    <text evidence="14">Protein phosphatase which regulates actin filament dynamics. Dephosphorylates and activates the actin binding/depolymerizing factor cofilin, which subsequently binds to actin filaments and stimulates their disassembly. Inhibitory phosphorylation of cofilin is mediated by LIMK1, which may also be dephosphorylated and inactivated by this protein.</text>
</comment>
<comment type="similarity">
    <text evidence="4">Belongs to the protein-tyrosine phosphatase family.</text>
</comment>
<evidence type="ECO:0000313" key="23">
    <source>
        <dbReference type="Proteomes" id="UP000472262"/>
    </source>
</evidence>